<comment type="caution">
    <text evidence="2">The sequence shown here is derived from an EMBL/GenBank/DDBJ whole genome shotgun (WGS) entry which is preliminary data.</text>
</comment>
<keyword evidence="3" id="KW-1185">Reference proteome</keyword>
<protein>
    <recommendedName>
        <fullName evidence="1">CHAD domain-containing protein</fullName>
    </recommendedName>
</protein>
<evidence type="ECO:0000313" key="2">
    <source>
        <dbReference type="EMBL" id="TLD02111.1"/>
    </source>
</evidence>
<sequence>MKKAAVSQVQNTRYLPLPKKEVQYWKTSDLCRHFGIHCSLQKEGARIAEKLFRRFAVLYQLPQDYGNVASKAYLLQDIHKGVLETAKISQAGDIILTHPLKSLTEEKNRLLAATISCVNSESPLEKAVKFSMKSAGLSVEQGRSLRFLAESVVQARQQVMQQQDSGKGGKRESGRYPSDNFCQKLSEYVAIQIQEITRLSSNSKDLSKPEVIHDIRVAFRRLLSLSVIFSGYMNDRWQQECILKLKENLKILGSLRDLDIMQEKCVYFLKKSGYTIKEIPVLWKMIGETRDSRLSEVNRHCSSIAYETFLRDMESYLETGVCRPVLKKAAKVMIFQNRQVLEVSLLQCYMQLKAYDEWINGLIVPEPVLHQMRIAFKNMRYVLDFFREESGEKGEKLMESCTWFQTVIGDLHDETVLIDRMEHQLKNLKIQGAGKKELRIVKSFINFSREERMALLAVFRKRWKKFAGEGL</sequence>
<evidence type="ECO:0000259" key="1">
    <source>
        <dbReference type="PROSITE" id="PS51708"/>
    </source>
</evidence>
<organism evidence="2 3">
    <name type="scientific">Robinsoniella peoriensis</name>
    <dbReference type="NCBI Taxonomy" id="180332"/>
    <lineage>
        <taxon>Bacteria</taxon>
        <taxon>Bacillati</taxon>
        <taxon>Bacillota</taxon>
        <taxon>Clostridia</taxon>
        <taxon>Lachnospirales</taxon>
        <taxon>Lachnospiraceae</taxon>
        <taxon>Robinsoniella</taxon>
    </lineage>
</organism>
<dbReference type="PANTHER" id="PTHR39339">
    <property type="entry name" value="SLR1444 PROTEIN"/>
    <property type="match status" value="1"/>
</dbReference>
<proteinExistence type="predicted"/>
<gene>
    <name evidence="2" type="ORF">DSM106044_00917</name>
</gene>
<dbReference type="STRING" id="180332.GCA_000797495_04199"/>
<reference evidence="2 3" key="1">
    <citation type="journal article" date="2019" name="Anaerobe">
        <title>Detection of Robinsoniella peoriensis in multiple bone samples of a trauma patient.</title>
        <authorList>
            <person name="Schrottner P."/>
            <person name="Hartwich K."/>
            <person name="Bunk B."/>
            <person name="Schober I."/>
            <person name="Helbig S."/>
            <person name="Rudolph W.W."/>
            <person name="Gunzer F."/>
        </authorList>
    </citation>
    <scope>NUCLEOTIDE SEQUENCE [LARGE SCALE GENOMIC DNA]</scope>
    <source>
        <strain evidence="2 3">DSM 106044</strain>
    </source>
</reference>
<dbReference type="InterPro" id="IPR038186">
    <property type="entry name" value="CHAD_dom_sf"/>
</dbReference>
<dbReference type="InterPro" id="IPR007899">
    <property type="entry name" value="CHAD_dom"/>
</dbReference>
<evidence type="ECO:0000313" key="3">
    <source>
        <dbReference type="Proteomes" id="UP000306509"/>
    </source>
</evidence>
<dbReference type="EMBL" id="QGQD01000022">
    <property type="protein sequence ID" value="TLD02111.1"/>
    <property type="molecule type" value="Genomic_DNA"/>
</dbReference>
<feature type="domain" description="CHAD" evidence="1">
    <location>
        <begin position="175"/>
        <end position="464"/>
    </location>
</feature>
<name>A0A4U8QAS7_9FIRM</name>
<dbReference type="Proteomes" id="UP000306509">
    <property type="component" value="Unassembled WGS sequence"/>
</dbReference>
<dbReference type="Pfam" id="PF05235">
    <property type="entry name" value="CHAD"/>
    <property type="match status" value="1"/>
</dbReference>
<dbReference type="SMART" id="SM00880">
    <property type="entry name" value="CHAD"/>
    <property type="match status" value="1"/>
</dbReference>
<dbReference type="PROSITE" id="PS51708">
    <property type="entry name" value="CHAD"/>
    <property type="match status" value="1"/>
</dbReference>
<accession>A0A4U8QAS7</accession>
<dbReference type="Gene3D" id="1.40.20.10">
    <property type="entry name" value="CHAD domain"/>
    <property type="match status" value="1"/>
</dbReference>
<dbReference type="RefSeq" id="WP_161597276.1">
    <property type="nucleotide sequence ID" value="NZ_QGQD01000022.1"/>
</dbReference>
<dbReference type="PANTHER" id="PTHR39339:SF1">
    <property type="entry name" value="CHAD DOMAIN-CONTAINING PROTEIN"/>
    <property type="match status" value="1"/>
</dbReference>
<dbReference type="AlphaFoldDB" id="A0A4U8QAS7"/>